<dbReference type="GO" id="GO:0016491">
    <property type="term" value="F:oxidoreductase activity"/>
    <property type="evidence" value="ECO:0007669"/>
    <property type="project" value="UniProtKB-KW"/>
</dbReference>
<keyword evidence="1" id="KW-0285">Flavoprotein</keyword>
<dbReference type="InterPro" id="IPR016166">
    <property type="entry name" value="FAD-bd_PCMH"/>
</dbReference>
<feature type="domain" description="FAD-binding PCMH-type" evidence="4">
    <location>
        <begin position="3"/>
        <end position="164"/>
    </location>
</feature>
<name>A0A285J2K0_9ACTN</name>
<evidence type="ECO:0000256" key="2">
    <source>
        <dbReference type="ARBA" id="ARBA00022827"/>
    </source>
</evidence>
<dbReference type="InterPro" id="IPR002346">
    <property type="entry name" value="Mopterin_DH_FAD-bd"/>
</dbReference>
<protein>
    <submittedName>
        <fullName evidence="5">CO or xanthine dehydrogenase, FAD-binding subunit</fullName>
    </submittedName>
</protein>
<dbReference type="RefSeq" id="WP_143234932.1">
    <property type="nucleotide sequence ID" value="NZ_OBDY01000014.1"/>
</dbReference>
<evidence type="ECO:0000313" key="5">
    <source>
        <dbReference type="EMBL" id="SNY53586.1"/>
    </source>
</evidence>
<organism evidence="5 6">
    <name type="scientific">Paractinoplanes atraurantiacus</name>
    <dbReference type="NCBI Taxonomy" id="1036182"/>
    <lineage>
        <taxon>Bacteria</taxon>
        <taxon>Bacillati</taxon>
        <taxon>Actinomycetota</taxon>
        <taxon>Actinomycetes</taxon>
        <taxon>Micromonosporales</taxon>
        <taxon>Micromonosporaceae</taxon>
        <taxon>Paractinoplanes</taxon>
    </lineage>
</organism>
<keyword evidence="2" id="KW-0274">FAD</keyword>
<evidence type="ECO:0000256" key="3">
    <source>
        <dbReference type="ARBA" id="ARBA00023002"/>
    </source>
</evidence>
<dbReference type="EMBL" id="OBDY01000014">
    <property type="protein sequence ID" value="SNY53586.1"/>
    <property type="molecule type" value="Genomic_DNA"/>
</dbReference>
<evidence type="ECO:0000256" key="1">
    <source>
        <dbReference type="ARBA" id="ARBA00022630"/>
    </source>
</evidence>
<evidence type="ECO:0000313" key="6">
    <source>
        <dbReference type="Proteomes" id="UP000219612"/>
    </source>
</evidence>
<dbReference type="InterPro" id="IPR036318">
    <property type="entry name" value="FAD-bd_PCMH-like_sf"/>
</dbReference>
<dbReference type="Gene3D" id="3.30.465.10">
    <property type="match status" value="1"/>
</dbReference>
<accession>A0A285J2K0</accession>
<dbReference type="OrthoDB" id="9793944at2"/>
<dbReference type="Proteomes" id="UP000219612">
    <property type="component" value="Unassembled WGS sequence"/>
</dbReference>
<reference evidence="5 6" key="1">
    <citation type="submission" date="2017-09" db="EMBL/GenBank/DDBJ databases">
        <authorList>
            <person name="Ehlers B."/>
            <person name="Leendertz F.H."/>
        </authorList>
    </citation>
    <scope>NUCLEOTIDE SEQUENCE [LARGE SCALE GENOMIC DNA]</scope>
    <source>
        <strain evidence="5 6">CGMCC 4.6857</strain>
    </source>
</reference>
<gene>
    <name evidence="5" type="ORF">SAMN05421748_11474</name>
</gene>
<dbReference type="PROSITE" id="PS51387">
    <property type="entry name" value="FAD_PCMH"/>
    <property type="match status" value="1"/>
</dbReference>
<dbReference type="GO" id="GO:0071949">
    <property type="term" value="F:FAD binding"/>
    <property type="evidence" value="ECO:0007669"/>
    <property type="project" value="InterPro"/>
</dbReference>
<keyword evidence="3" id="KW-0560">Oxidoreductase</keyword>
<dbReference type="InterPro" id="IPR016169">
    <property type="entry name" value="FAD-bd_PCMH_sub2"/>
</dbReference>
<dbReference type="SUPFAM" id="SSF55447">
    <property type="entry name" value="CO dehydrogenase flavoprotein C-terminal domain-like"/>
    <property type="match status" value="1"/>
</dbReference>
<keyword evidence="6" id="KW-1185">Reference proteome</keyword>
<dbReference type="Pfam" id="PF00941">
    <property type="entry name" value="FAD_binding_5"/>
    <property type="match status" value="1"/>
</dbReference>
<dbReference type="InterPro" id="IPR036683">
    <property type="entry name" value="CO_DH_flav_C_dom_sf"/>
</dbReference>
<evidence type="ECO:0000259" key="4">
    <source>
        <dbReference type="PROSITE" id="PS51387"/>
    </source>
</evidence>
<dbReference type="PANTHER" id="PTHR42659">
    <property type="entry name" value="XANTHINE DEHYDROGENASE SUBUNIT C-RELATED"/>
    <property type="match status" value="1"/>
</dbReference>
<dbReference type="SUPFAM" id="SSF56176">
    <property type="entry name" value="FAD-binding/transporter-associated domain-like"/>
    <property type="match status" value="1"/>
</dbReference>
<proteinExistence type="predicted"/>
<sequence length="247" mass="26048">MGEVLQKPAVLVPKTLEELHSALRAGANVIGGGVGLMSRAMPPELAELNVDLSAMGLGAVEAHAAGAMVPLSRLAATDLARHRAVAEALEVTATPALRRLITVGGVLGARQVRADLVPALAVHDAQVTVLRADAPVPVRIPVLDLWDVDVPFAVLSIELGEAGPSRYRRVAGHQPIAPSVASVAVRRRAGGWSVCVGAAMTRPQLVDPRRIPPVAAFRTDHRGSAEYRHHLVGVLVRDLMTEIEEPT</sequence>
<dbReference type="PANTHER" id="PTHR42659:SF2">
    <property type="entry name" value="XANTHINE DEHYDROGENASE SUBUNIT C-RELATED"/>
    <property type="match status" value="1"/>
</dbReference>
<dbReference type="InterPro" id="IPR051312">
    <property type="entry name" value="Diverse_Substr_Oxidored"/>
</dbReference>
<dbReference type="AlphaFoldDB" id="A0A285J2K0"/>